<dbReference type="CDD" id="cd00037">
    <property type="entry name" value="CLECT"/>
    <property type="match status" value="1"/>
</dbReference>
<feature type="domain" description="C-type lectin" evidence="2">
    <location>
        <begin position="27"/>
        <end position="99"/>
    </location>
</feature>
<reference key="1">
    <citation type="journal article" date="2007" name="Nature">
        <title>The medaka draft genome and insights into vertebrate genome evolution.</title>
        <authorList>
            <person name="Kasahara M."/>
            <person name="Naruse K."/>
            <person name="Sasaki S."/>
            <person name="Nakatani Y."/>
            <person name="Qu W."/>
            <person name="Ahsan B."/>
            <person name="Yamada T."/>
            <person name="Nagayasu Y."/>
            <person name="Doi K."/>
            <person name="Kasai Y."/>
            <person name="Jindo T."/>
            <person name="Kobayashi D."/>
            <person name="Shimada A."/>
            <person name="Toyoda A."/>
            <person name="Kuroki Y."/>
            <person name="Fujiyama A."/>
            <person name="Sasaki T."/>
            <person name="Shimizu A."/>
            <person name="Asakawa S."/>
            <person name="Shimizu N."/>
            <person name="Hashimoto S."/>
            <person name="Yang J."/>
            <person name="Lee Y."/>
            <person name="Matsushima K."/>
            <person name="Sugano S."/>
            <person name="Sakaizumi M."/>
            <person name="Narita T."/>
            <person name="Ohishi K."/>
            <person name="Haga S."/>
            <person name="Ohta F."/>
            <person name="Nomoto H."/>
            <person name="Nogata K."/>
            <person name="Morishita T."/>
            <person name="Endo T."/>
            <person name="Shin-I T."/>
            <person name="Takeda H."/>
            <person name="Morishita S."/>
            <person name="Kohara Y."/>
        </authorList>
    </citation>
    <scope>NUCLEOTIDE SEQUENCE [LARGE SCALE GENOMIC DNA]</scope>
    <source>
        <strain>Hd-rR</strain>
    </source>
</reference>
<dbReference type="InterPro" id="IPR050111">
    <property type="entry name" value="C-type_lectin/snaclec_domain"/>
</dbReference>
<evidence type="ECO:0000313" key="4">
    <source>
        <dbReference type="Proteomes" id="UP000265180"/>
    </source>
</evidence>
<reference evidence="3" key="4">
    <citation type="submission" date="2025-09" db="UniProtKB">
        <authorList>
            <consortium name="Ensembl"/>
        </authorList>
    </citation>
    <scope>IDENTIFICATION</scope>
    <source>
        <strain evidence="3">HNI</strain>
    </source>
</reference>
<dbReference type="PANTHER" id="PTHR22803">
    <property type="entry name" value="MANNOSE, PHOSPHOLIPASE, LECTIN RECEPTOR RELATED"/>
    <property type="match status" value="1"/>
</dbReference>
<sequence length="135" mass="15184">MHGISPQRGVQEASRLDGRATSTGSIGANLASVRNNCENIELLSLIKQKQGLYKPTWIAGSDAPTNGVWFWSDGSNYQYTNWCPNEPNNGRGQQHCLQMSYTSKSELFITDGRIYINPSLQDFKHDPLYVKYPKN</sequence>
<evidence type="ECO:0000256" key="1">
    <source>
        <dbReference type="SAM" id="MobiDB-lite"/>
    </source>
</evidence>
<dbReference type="Gene3D" id="3.10.100.10">
    <property type="entry name" value="Mannose-Binding Protein A, subunit A"/>
    <property type="match status" value="1"/>
</dbReference>
<dbReference type="InterPro" id="IPR016187">
    <property type="entry name" value="CTDL_fold"/>
</dbReference>
<evidence type="ECO:0000313" key="3">
    <source>
        <dbReference type="Ensembl" id="ENSORLP00020020595.1"/>
    </source>
</evidence>
<accession>A0A3P9LIN0</accession>
<dbReference type="SUPFAM" id="SSF56436">
    <property type="entry name" value="C-type lectin-like"/>
    <property type="match status" value="1"/>
</dbReference>
<dbReference type="Pfam" id="PF00059">
    <property type="entry name" value="Lectin_C"/>
    <property type="match status" value="1"/>
</dbReference>
<dbReference type="PROSITE" id="PS50041">
    <property type="entry name" value="C_TYPE_LECTIN_2"/>
    <property type="match status" value="1"/>
</dbReference>
<organism evidence="3 4">
    <name type="scientific">Oryzias latipes</name>
    <name type="common">Japanese rice fish</name>
    <name type="synonym">Japanese killifish</name>
    <dbReference type="NCBI Taxonomy" id="8090"/>
    <lineage>
        <taxon>Eukaryota</taxon>
        <taxon>Metazoa</taxon>
        <taxon>Chordata</taxon>
        <taxon>Craniata</taxon>
        <taxon>Vertebrata</taxon>
        <taxon>Euteleostomi</taxon>
        <taxon>Actinopterygii</taxon>
        <taxon>Neopterygii</taxon>
        <taxon>Teleostei</taxon>
        <taxon>Neoteleostei</taxon>
        <taxon>Acanthomorphata</taxon>
        <taxon>Ovalentaria</taxon>
        <taxon>Atherinomorphae</taxon>
        <taxon>Beloniformes</taxon>
        <taxon>Adrianichthyidae</taxon>
        <taxon>Oryziinae</taxon>
        <taxon>Oryzias</taxon>
    </lineage>
</organism>
<feature type="region of interest" description="Disordered" evidence="1">
    <location>
        <begin position="1"/>
        <end position="21"/>
    </location>
</feature>
<dbReference type="Ensembl" id="ENSORLT00020030004.1">
    <property type="protein sequence ID" value="ENSORLP00020020595.1"/>
    <property type="gene ID" value="ENSORLG00020021584.1"/>
</dbReference>
<dbReference type="InterPro" id="IPR016186">
    <property type="entry name" value="C-type_lectin-like/link_sf"/>
</dbReference>
<dbReference type="Proteomes" id="UP000265180">
    <property type="component" value="Chromosome 18"/>
</dbReference>
<evidence type="ECO:0000259" key="2">
    <source>
        <dbReference type="PROSITE" id="PS50041"/>
    </source>
</evidence>
<reference evidence="3" key="3">
    <citation type="submission" date="2025-08" db="UniProtKB">
        <authorList>
            <consortium name="Ensembl"/>
        </authorList>
    </citation>
    <scope>IDENTIFICATION</scope>
    <source>
        <strain evidence="3">HNI</strain>
    </source>
</reference>
<dbReference type="AlphaFoldDB" id="A0A3P9LIN0"/>
<proteinExistence type="predicted"/>
<name>A0A3P9LIN0_ORYLA</name>
<reference evidence="3 4" key="2">
    <citation type="submission" date="2017-04" db="EMBL/GenBank/DDBJ databases">
        <title>CpG methylation of centromeres and impact of large insertions on vertebrate speciation.</title>
        <authorList>
            <person name="Ichikawa K."/>
            <person name="Yoshimura J."/>
            <person name="Morishita S."/>
        </authorList>
    </citation>
    <scope>NUCLEOTIDE SEQUENCE</scope>
    <source>
        <strain evidence="3 4">HNI</strain>
    </source>
</reference>
<protein>
    <recommendedName>
        <fullName evidence="2">C-type lectin domain-containing protein</fullName>
    </recommendedName>
</protein>
<dbReference type="InterPro" id="IPR001304">
    <property type="entry name" value="C-type_lectin-like"/>
</dbReference>